<dbReference type="SUPFAM" id="SSF54001">
    <property type="entry name" value="Cysteine proteinases"/>
    <property type="match status" value="1"/>
</dbReference>
<sequence>MRLNVSATLDYGIEAPADLLVQIEAAAMPDQSVIGAKFDPGQTAHLHRIAAEDGVGTRVWLHCDQRLICSYNAEIRIDRSDPDLSTLSQDPVHQLPHEAVRYLMASRFCPSDEFQSFTDSQFGHLSGGAFVDAVARWIETRFTYAPGASQATTTAIDTFVSRRGICRDYAHVMISLARAAAIPARMVSCYAPRVTPQDFHAVVQVWLDGDWRIVDPTGMASASETAIIGVGRDAADIAFLTSYGWVTLKDQRITVSQA</sequence>
<gene>
    <name evidence="2" type="ORF">ILP92_03900</name>
</gene>
<protein>
    <submittedName>
        <fullName evidence="2">Transglutaminase family protein</fullName>
    </submittedName>
</protein>
<proteinExistence type="predicted"/>
<evidence type="ECO:0000313" key="2">
    <source>
        <dbReference type="EMBL" id="MBJ3761890.1"/>
    </source>
</evidence>
<dbReference type="Pfam" id="PF01841">
    <property type="entry name" value="Transglut_core"/>
    <property type="match status" value="1"/>
</dbReference>
<dbReference type="Gene3D" id="2.60.40.2250">
    <property type="match status" value="1"/>
</dbReference>
<reference evidence="2" key="1">
    <citation type="submission" date="2020-12" db="EMBL/GenBank/DDBJ databases">
        <title>Bacterial taxonomy.</title>
        <authorList>
            <person name="Pan X."/>
        </authorList>
    </citation>
    <scope>NUCLEOTIDE SEQUENCE</scope>
    <source>
        <strain evidence="2">KCTC 52957</strain>
    </source>
</reference>
<evidence type="ECO:0000313" key="3">
    <source>
        <dbReference type="Proteomes" id="UP000642488"/>
    </source>
</evidence>
<name>A0A934IEB1_9RHOB</name>
<accession>A0A934IEB1</accession>
<dbReference type="PANTHER" id="PTHR33490">
    <property type="entry name" value="BLR5614 PROTEIN-RELATED"/>
    <property type="match status" value="1"/>
</dbReference>
<dbReference type="InterPro" id="IPR038765">
    <property type="entry name" value="Papain-like_cys_pep_sf"/>
</dbReference>
<dbReference type="SMART" id="SM00460">
    <property type="entry name" value="TGc"/>
    <property type="match status" value="1"/>
</dbReference>
<organism evidence="2 3">
    <name type="scientific">Palleronia pontilimi</name>
    <dbReference type="NCBI Taxonomy" id="1964209"/>
    <lineage>
        <taxon>Bacteria</taxon>
        <taxon>Pseudomonadati</taxon>
        <taxon>Pseudomonadota</taxon>
        <taxon>Alphaproteobacteria</taxon>
        <taxon>Rhodobacterales</taxon>
        <taxon>Roseobacteraceae</taxon>
        <taxon>Palleronia</taxon>
    </lineage>
</organism>
<feature type="domain" description="Transglutaminase-like" evidence="1">
    <location>
        <begin position="158"/>
        <end position="218"/>
    </location>
</feature>
<dbReference type="InterPro" id="IPR002931">
    <property type="entry name" value="Transglutaminase-like"/>
</dbReference>
<dbReference type="Gene3D" id="3.10.620.30">
    <property type="match status" value="1"/>
</dbReference>
<dbReference type="PANTHER" id="PTHR33490:SF12">
    <property type="entry name" value="BLL5557 PROTEIN"/>
    <property type="match status" value="1"/>
</dbReference>
<comment type="caution">
    <text evidence="2">The sequence shown here is derived from an EMBL/GenBank/DDBJ whole genome shotgun (WGS) entry which is preliminary data.</text>
</comment>
<dbReference type="RefSeq" id="WP_198915059.1">
    <property type="nucleotide sequence ID" value="NZ_JAEKPD010000002.1"/>
</dbReference>
<dbReference type="Proteomes" id="UP000642488">
    <property type="component" value="Unassembled WGS sequence"/>
</dbReference>
<evidence type="ECO:0000259" key="1">
    <source>
        <dbReference type="SMART" id="SM00460"/>
    </source>
</evidence>
<dbReference type="EMBL" id="JAEKPD010000002">
    <property type="protein sequence ID" value="MBJ3761890.1"/>
    <property type="molecule type" value="Genomic_DNA"/>
</dbReference>
<dbReference type="AlphaFoldDB" id="A0A934IEB1"/>
<keyword evidence="3" id="KW-1185">Reference proteome</keyword>